<evidence type="ECO:0000259" key="3">
    <source>
        <dbReference type="Pfam" id="PF04412"/>
    </source>
</evidence>
<dbReference type="Pfam" id="PF04412">
    <property type="entry name" value="AcnX"/>
    <property type="match status" value="1"/>
</dbReference>
<dbReference type="PANTHER" id="PTHR36577">
    <property type="entry name" value="DUF521 DOMAIN PROTEIN (AFU_ORTHOLOGUE AFUA_6G00490)"/>
    <property type="match status" value="1"/>
</dbReference>
<proteinExistence type="predicted"/>
<protein>
    <recommendedName>
        <fullName evidence="3">Phosphomevalonate dehydratase large subunit-like domain-containing protein</fullName>
    </recommendedName>
</protein>
<dbReference type="AlphaFoldDB" id="A0A0F9GUA7"/>
<keyword evidence="2" id="KW-0456">Lyase</keyword>
<organism evidence="4">
    <name type="scientific">marine sediment metagenome</name>
    <dbReference type="NCBI Taxonomy" id="412755"/>
    <lineage>
        <taxon>unclassified sequences</taxon>
        <taxon>metagenomes</taxon>
        <taxon>ecological metagenomes</taxon>
    </lineage>
</organism>
<feature type="domain" description="Phosphomevalonate dehydratase large subunit-like" evidence="3">
    <location>
        <begin position="1"/>
        <end position="94"/>
    </location>
</feature>
<dbReference type="PANTHER" id="PTHR36577:SF3">
    <property type="entry name" value="DUF521 DOMAIN PROTEIN (AFU_ORTHOLOGUE AFUA_6G00490)"/>
    <property type="match status" value="1"/>
</dbReference>
<evidence type="ECO:0000256" key="2">
    <source>
        <dbReference type="ARBA" id="ARBA00023239"/>
    </source>
</evidence>
<accession>A0A0F9GUA7</accession>
<gene>
    <name evidence="4" type="ORF">LCGC14_2142130</name>
</gene>
<comment type="caution">
    <text evidence="4">The sequence shown here is derived from an EMBL/GenBank/DDBJ whole genome shotgun (WGS) entry which is preliminary data.</text>
</comment>
<dbReference type="EMBL" id="LAZR01027113">
    <property type="protein sequence ID" value="KKL66722.1"/>
    <property type="molecule type" value="Genomic_DNA"/>
</dbReference>
<evidence type="ECO:0000313" key="4">
    <source>
        <dbReference type="EMBL" id="KKL66722.1"/>
    </source>
</evidence>
<name>A0A0F9GUA7_9ZZZZ</name>
<dbReference type="InterPro" id="IPR007506">
    <property type="entry name" value="PMDh-L-like_dom"/>
</dbReference>
<reference evidence="4" key="1">
    <citation type="journal article" date="2015" name="Nature">
        <title>Complex archaea that bridge the gap between prokaryotes and eukaryotes.</title>
        <authorList>
            <person name="Spang A."/>
            <person name="Saw J.H."/>
            <person name="Jorgensen S.L."/>
            <person name="Zaremba-Niedzwiedzka K."/>
            <person name="Martijn J."/>
            <person name="Lind A.E."/>
            <person name="van Eijk R."/>
            <person name="Schleper C."/>
            <person name="Guy L."/>
            <person name="Ettema T.J."/>
        </authorList>
    </citation>
    <scope>NUCLEOTIDE SEQUENCE</scope>
</reference>
<keyword evidence="1" id="KW-0408">Iron</keyword>
<evidence type="ECO:0000256" key="1">
    <source>
        <dbReference type="ARBA" id="ARBA00023004"/>
    </source>
</evidence>
<sequence>MELTKEEESALKGEKGETLQLAYRILVATGEATNAEKLVPIQWAHVSGVNYNTIGDAGQEFLSNLSKDAKVKVKTTVNPMGFDIDNVSKGMLTSEAMWDRTFHKSDAPVHMLNHYKKVFGDRLFICGHSPWGPLYNDNHGVKRQLIDGGSKGGGYLYAAIVEDNQVIEIVKE</sequence>
<dbReference type="GO" id="GO:0016829">
    <property type="term" value="F:lyase activity"/>
    <property type="evidence" value="ECO:0007669"/>
    <property type="project" value="UniProtKB-KW"/>
</dbReference>